<dbReference type="PANTHER" id="PTHR42085:SF6">
    <property type="entry name" value="F-BOX DOMAIN-CONTAINING PROTEIN"/>
    <property type="match status" value="1"/>
</dbReference>
<gene>
    <name evidence="1" type="ORF">BDV23DRAFT_188284</name>
</gene>
<proteinExistence type="predicted"/>
<protein>
    <recommendedName>
        <fullName evidence="2">F-box domain-containing protein</fullName>
    </recommendedName>
</protein>
<dbReference type="AlphaFoldDB" id="A0A5N7BUI5"/>
<accession>A0A5N7BUI5</accession>
<dbReference type="Proteomes" id="UP000326877">
    <property type="component" value="Unassembled WGS sequence"/>
</dbReference>
<sequence>MALDSPLLRLPPALRTRIYLDTDIPHRTCFNPELVAQSALIIEERRTMRSLLLTCRTVHHEVSSIVYGTNRLYLSYQQSDSFQFLFNLTPRSLQHITDLTVFLSVFPPDDDEHCHEISGCWHGPFPSIWNLESGDQQGRAALTEWEAVVEHVAPHIKPLTLRLNFICDVGDVETARAAIRPLYNLPVLSDCNIRLSSDPDARLQKVARDTVFEMTGRHVPSPSCAFRFMDLPVELRLQVLEHTDLVTPLREVEWNPQNNFCLRYYERQCTNCGCTLQKPYRNCWQYLKSGCFCHRYHAAFSKHCKCWTPPTSLFLVNRTVKYEAQTVFFSKNRFIIMPPGGLFPTEEGPNSKLPPAVFLTKIVPSHALPCLRFLEIYFSPLDVDGFSSESAMYRDWERVIRELGDNLNYQNLTVRLWFGDYVHGGQAIESNRAIGDEEGQEVLSKYFALVKPFINFRRRGLQRFFVHAAWPWNWTPTGYMKRMRKPELVYNRVQKINQKLERRVMGNSYDSASLGKQLIQWSQWREVLEEMLVDEEAIFFD</sequence>
<evidence type="ECO:0008006" key="2">
    <source>
        <dbReference type="Google" id="ProtNLM"/>
    </source>
</evidence>
<name>A0A5N7BUI5_PETAA</name>
<reference evidence="1" key="1">
    <citation type="submission" date="2019-04" db="EMBL/GenBank/DDBJ databases">
        <title>Friends and foes A comparative genomics studyof 23 Aspergillus species from section Flavi.</title>
        <authorList>
            <consortium name="DOE Joint Genome Institute"/>
            <person name="Kjaerbolling I."/>
            <person name="Vesth T."/>
            <person name="Frisvad J.C."/>
            <person name="Nybo J.L."/>
            <person name="Theobald S."/>
            <person name="Kildgaard S."/>
            <person name="Isbrandt T."/>
            <person name="Kuo A."/>
            <person name="Sato A."/>
            <person name="Lyhne E.K."/>
            <person name="Kogle M.E."/>
            <person name="Wiebenga A."/>
            <person name="Kun R.S."/>
            <person name="Lubbers R.J."/>
            <person name="Makela M.R."/>
            <person name="Barry K."/>
            <person name="Chovatia M."/>
            <person name="Clum A."/>
            <person name="Daum C."/>
            <person name="Haridas S."/>
            <person name="He G."/>
            <person name="LaButti K."/>
            <person name="Lipzen A."/>
            <person name="Mondo S."/>
            <person name="Riley R."/>
            <person name="Salamov A."/>
            <person name="Simmons B.A."/>
            <person name="Magnuson J.K."/>
            <person name="Henrissat B."/>
            <person name="Mortensen U.H."/>
            <person name="Larsen T.O."/>
            <person name="Devries R.P."/>
            <person name="Grigoriev I.V."/>
            <person name="Machida M."/>
            <person name="Baker S.E."/>
            <person name="Andersen M.R."/>
        </authorList>
    </citation>
    <scope>NUCLEOTIDE SEQUENCE [LARGE SCALE GENOMIC DNA]</scope>
    <source>
        <strain evidence="1">IBT 14317</strain>
    </source>
</reference>
<organism evidence="1">
    <name type="scientific">Petromyces alliaceus</name>
    <name type="common">Aspergillus alliaceus</name>
    <dbReference type="NCBI Taxonomy" id="209559"/>
    <lineage>
        <taxon>Eukaryota</taxon>
        <taxon>Fungi</taxon>
        <taxon>Dikarya</taxon>
        <taxon>Ascomycota</taxon>
        <taxon>Pezizomycotina</taxon>
        <taxon>Eurotiomycetes</taxon>
        <taxon>Eurotiomycetidae</taxon>
        <taxon>Eurotiales</taxon>
        <taxon>Aspergillaceae</taxon>
        <taxon>Aspergillus</taxon>
        <taxon>Aspergillus subgen. Circumdati</taxon>
    </lineage>
</organism>
<evidence type="ECO:0000313" key="1">
    <source>
        <dbReference type="EMBL" id="KAE8385409.1"/>
    </source>
</evidence>
<dbReference type="EMBL" id="ML735336">
    <property type="protein sequence ID" value="KAE8385409.1"/>
    <property type="molecule type" value="Genomic_DNA"/>
</dbReference>
<dbReference type="PANTHER" id="PTHR42085">
    <property type="entry name" value="F-BOX DOMAIN-CONTAINING PROTEIN"/>
    <property type="match status" value="1"/>
</dbReference>
<dbReference type="OrthoDB" id="4479040at2759"/>
<dbReference type="InterPro" id="IPR038883">
    <property type="entry name" value="AN11006-like"/>
</dbReference>